<comment type="caution">
    <text evidence="2">The sequence shown here is derived from an EMBL/GenBank/DDBJ whole genome shotgun (WGS) entry which is preliminary data.</text>
</comment>
<feature type="chain" id="PRO_5035257619" description="Secreted protein" evidence="1">
    <location>
        <begin position="23"/>
        <end position="93"/>
    </location>
</feature>
<sequence length="93" mass="10830">MNIFVGIVVTLSLHNLIGNCYQMDIDIPVFMQRWILPITKFINPDLASPQEFGTTQTQGGFNDNMDFHRNITFNAGMYILSQLNKHFWLNFFI</sequence>
<proteinExistence type="predicted"/>
<organism evidence="2 3">
    <name type="scientific">Allacma fusca</name>
    <dbReference type="NCBI Taxonomy" id="39272"/>
    <lineage>
        <taxon>Eukaryota</taxon>
        <taxon>Metazoa</taxon>
        <taxon>Ecdysozoa</taxon>
        <taxon>Arthropoda</taxon>
        <taxon>Hexapoda</taxon>
        <taxon>Collembola</taxon>
        <taxon>Symphypleona</taxon>
        <taxon>Sminthuridae</taxon>
        <taxon>Allacma</taxon>
    </lineage>
</organism>
<dbReference type="EMBL" id="CAJVCH010142470">
    <property type="protein sequence ID" value="CAG7726967.1"/>
    <property type="molecule type" value="Genomic_DNA"/>
</dbReference>
<evidence type="ECO:0008006" key="4">
    <source>
        <dbReference type="Google" id="ProtNLM"/>
    </source>
</evidence>
<evidence type="ECO:0000256" key="1">
    <source>
        <dbReference type="SAM" id="SignalP"/>
    </source>
</evidence>
<feature type="signal peptide" evidence="1">
    <location>
        <begin position="1"/>
        <end position="22"/>
    </location>
</feature>
<protein>
    <recommendedName>
        <fullName evidence="4">Secreted protein</fullName>
    </recommendedName>
</protein>
<dbReference type="AlphaFoldDB" id="A0A8J2JYJ0"/>
<name>A0A8J2JYJ0_9HEXA</name>
<keyword evidence="3" id="KW-1185">Reference proteome</keyword>
<reference evidence="2" key="1">
    <citation type="submission" date="2021-06" db="EMBL/GenBank/DDBJ databases">
        <authorList>
            <person name="Hodson N. C."/>
            <person name="Mongue J. A."/>
            <person name="Jaron S. K."/>
        </authorList>
    </citation>
    <scope>NUCLEOTIDE SEQUENCE</scope>
</reference>
<keyword evidence="1" id="KW-0732">Signal</keyword>
<accession>A0A8J2JYJ0</accession>
<evidence type="ECO:0000313" key="2">
    <source>
        <dbReference type="EMBL" id="CAG7726967.1"/>
    </source>
</evidence>
<gene>
    <name evidence="2" type="ORF">AFUS01_LOCUS15842</name>
</gene>
<evidence type="ECO:0000313" key="3">
    <source>
        <dbReference type="Proteomes" id="UP000708208"/>
    </source>
</evidence>
<dbReference type="Proteomes" id="UP000708208">
    <property type="component" value="Unassembled WGS sequence"/>
</dbReference>